<evidence type="ECO:0000313" key="3">
    <source>
        <dbReference type="Proteomes" id="UP001151760"/>
    </source>
</evidence>
<dbReference type="SUPFAM" id="SSF56672">
    <property type="entry name" value="DNA/RNA polymerases"/>
    <property type="match status" value="1"/>
</dbReference>
<evidence type="ECO:0000313" key="2">
    <source>
        <dbReference type="EMBL" id="GJS52985.1"/>
    </source>
</evidence>
<dbReference type="Gene3D" id="3.30.70.270">
    <property type="match status" value="1"/>
</dbReference>
<keyword evidence="3" id="KW-1185">Reference proteome</keyword>
<dbReference type="EMBL" id="BQNB010008694">
    <property type="protein sequence ID" value="GJS52985.1"/>
    <property type="molecule type" value="Genomic_DNA"/>
</dbReference>
<reference evidence="2" key="1">
    <citation type="journal article" date="2022" name="Int. J. Mol. Sci.">
        <title>Draft Genome of Tanacetum Coccineum: Genomic Comparison of Closely Related Tanacetum-Family Plants.</title>
        <authorList>
            <person name="Yamashiro T."/>
            <person name="Shiraishi A."/>
            <person name="Nakayama K."/>
            <person name="Satake H."/>
        </authorList>
    </citation>
    <scope>NUCLEOTIDE SEQUENCE</scope>
</reference>
<name>A0ABQ4WJC3_9ASTR</name>
<dbReference type="Pfam" id="PF03732">
    <property type="entry name" value="Retrotrans_gag"/>
    <property type="match status" value="1"/>
</dbReference>
<accession>A0ABQ4WJC3</accession>
<comment type="caution">
    <text evidence="2">The sequence shown here is derived from an EMBL/GenBank/DDBJ whole genome shotgun (WGS) entry which is preliminary data.</text>
</comment>
<dbReference type="PANTHER" id="PTHR33067">
    <property type="entry name" value="RNA-DIRECTED DNA POLYMERASE-RELATED"/>
    <property type="match status" value="1"/>
</dbReference>
<dbReference type="Proteomes" id="UP001151760">
    <property type="component" value="Unassembled WGS sequence"/>
</dbReference>
<reference evidence="2" key="2">
    <citation type="submission" date="2022-01" db="EMBL/GenBank/DDBJ databases">
        <authorList>
            <person name="Yamashiro T."/>
            <person name="Shiraishi A."/>
            <person name="Satake H."/>
            <person name="Nakayama K."/>
        </authorList>
    </citation>
    <scope>NUCLEOTIDE SEQUENCE</scope>
</reference>
<proteinExistence type="predicted"/>
<sequence>MAFPFTLKGRAKQWMKQLSTGSITTWVLFKNAFLSKYRPPSQIIKQINAIRSFEQKSNNPLHFPWERRKVDFQGPIPRMTPIDGIKAITELSKHYLSWYKEGDIKNDDINIVFKQINNFEQNINVIIEEVRMAQHRYEIPVEGWISKMEETLSTFVKESLRRQKESENLRLSINIPFVEALEQMPKYAKFMKDLLAKKGKINEASWITLNERCSAVVLNKIRLKERDQGSFTIPCVIGKSGITKVLADLGASISLMPYSVFLRLDIGELKPILDFVVLDMEEDHKIPIILGRPFLATTHAMIDVFNKKISFQVGDETITFNIEKSMRFPPSNDDTCHSVDMVDLTILDHVQEILLSEPFDSFLFEPINNHLPTKVNNLWDNDEVEQDFTNQISHELKSNDYAKPTLFSTNTFKEKQPTPNLRTCLLIWSKLSLTIILNFPVIISSLLSTQEKELLLGVLERHKGALAWKVTDIKGISLSFFTHKILMEDHFKPVVQPQRRFNPKVQDVVKAEIVKLLDAGLIYAISDSPWVILIHVVPKKGGITVVTNANNKIVPTRTVTGWRVCIDYQKLYDAIRKDHFPLPFINQMLERLYGNEYYCFLDGRIPFGLCNALATFQWCMTTFFCDMCKDFMEVFMDNFSVFGNSFNSCLDNLSKMLARFYIDHSALKYLFSNQDAKPRLIRWVLLPQEFTIEIKDKKGSENHAAGHLSRLENPELEELDEDAICDSFLNEHLMVVNIKEVENNPCRCVLGKELHEILENWHTGLARGHYGADITARKVLNQDSTGRLIRSFTYL</sequence>
<dbReference type="InterPro" id="IPR043502">
    <property type="entry name" value="DNA/RNA_pol_sf"/>
</dbReference>
<dbReference type="InterPro" id="IPR043128">
    <property type="entry name" value="Rev_trsase/Diguanyl_cyclase"/>
</dbReference>
<dbReference type="InterPro" id="IPR021109">
    <property type="entry name" value="Peptidase_aspartic_dom_sf"/>
</dbReference>
<feature type="domain" description="Retrotransposon gag" evidence="1">
    <location>
        <begin position="3"/>
        <end position="61"/>
    </location>
</feature>
<organism evidence="2 3">
    <name type="scientific">Tanacetum coccineum</name>
    <dbReference type="NCBI Taxonomy" id="301880"/>
    <lineage>
        <taxon>Eukaryota</taxon>
        <taxon>Viridiplantae</taxon>
        <taxon>Streptophyta</taxon>
        <taxon>Embryophyta</taxon>
        <taxon>Tracheophyta</taxon>
        <taxon>Spermatophyta</taxon>
        <taxon>Magnoliopsida</taxon>
        <taxon>eudicotyledons</taxon>
        <taxon>Gunneridae</taxon>
        <taxon>Pentapetalae</taxon>
        <taxon>asterids</taxon>
        <taxon>campanulids</taxon>
        <taxon>Asterales</taxon>
        <taxon>Asteraceae</taxon>
        <taxon>Asteroideae</taxon>
        <taxon>Anthemideae</taxon>
        <taxon>Anthemidinae</taxon>
        <taxon>Tanacetum</taxon>
    </lineage>
</organism>
<dbReference type="PANTHER" id="PTHR33067:SF35">
    <property type="entry name" value="ASPARTIC PEPTIDASE DDI1-TYPE DOMAIN-CONTAINING PROTEIN"/>
    <property type="match status" value="1"/>
</dbReference>
<dbReference type="Gene3D" id="3.10.10.10">
    <property type="entry name" value="HIV Type 1 Reverse Transcriptase, subunit A, domain 1"/>
    <property type="match status" value="1"/>
</dbReference>
<evidence type="ECO:0000259" key="1">
    <source>
        <dbReference type="Pfam" id="PF03732"/>
    </source>
</evidence>
<dbReference type="Gene3D" id="2.40.70.10">
    <property type="entry name" value="Acid Proteases"/>
    <property type="match status" value="1"/>
</dbReference>
<protein>
    <submittedName>
        <fullName evidence="2">Nucleotidyltransferase, ribonuclease H</fullName>
    </submittedName>
</protein>
<dbReference type="InterPro" id="IPR005162">
    <property type="entry name" value="Retrotrans_gag_dom"/>
</dbReference>
<dbReference type="CDD" id="cd01647">
    <property type="entry name" value="RT_LTR"/>
    <property type="match status" value="1"/>
</dbReference>
<gene>
    <name evidence="2" type="ORF">Tco_0626347</name>
</gene>